<protein>
    <submittedName>
        <fullName evidence="1">Uncharacterized protein</fullName>
    </submittedName>
</protein>
<reference evidence="1" key="1">
    <citation type="submission" date="2018-04" db="EMBL/GenBank/DDBJ databases">
        <title>Transcriptome of Schizaphis graminum biotype I.</title>
        <authorList>
            <person name="Scully E.D."/>
            <person name="Geib S.M."/>
            <person name="Palmer N.A."/>
            <person name="Koch K."/>
            <person name="Bradshaw J."/>
            <person name="Heng-Moss T."/>
            <person name="Sarath G."/>
        </authorList>
    </citation>
    <scope>NUCLEOTIDE SEQUENCE</scope>
</reference>
<dbReference type="AlphaFoldDB" id="A0A2S2PRV8"/>
<proteinExistence type="predicted"/>
<evidence type="ECO:0000313" key="1">
    <source>
        <dbReference type="EMBL" id="MBY32209.1"/>
    </source>
</evidence>
<name>A0A2S2PRV8_SCHGA</name>
<sequence>MVCFPFRRPFPDDFPPHPRHFPFFSDRRTEHEGTWTLARRMRALPTAATTGQKSKRIIRVRRYRNSTRDTTTRYVIRLVRDTMSIASVRRRLRFTLNTDK</sequence>
<dbReference type="EMBL" id="GGMR01019590">
    <property type="protein sequence ID" value="MBY32209.1"/>
    <property type="molecule type" value="Transcribed_RNA"/>
</dbReference>
<organism evidence="1">
    <name type="scientific">Schizaphis graminum</name>
    <name type="common">Green bug aphid</name>
    <dbReference type="NCBI Taxonomy" id="13262"/>
    <lineage>
        <taxon>Eukaryota</taxon>
        <taxon>Metazoa</taxon>
        <taxon>Ecdysozoa</taxon>
        <taxon>Arthropoda</taxon>
        <taxon>Hexapoda</taxon>
        <taxon>Insecta</taxon>
        <taxon>Pterygota</taxon>
        <taxon>Neoptera</taxon>
        <taxon>Paraneoptera</taxon>
        <taxon>Hemiptera</taxon>
        <taxon>Sternorrhyncha</taxon>
        <taxon>Aphidomorpha</taxon>
        <taxon>Aphidoidea</taxon>
        <taxon>Aphididae</taxon>
        <taxon>Aphidini</taxon>
        <taxon>Schizaphis</taxon>
    </lineage>
</organism>
<gene>
    <name evidence="1" type="ORF">g.129427</name>
</gene>
<accession>A0A2S2PRV8</accession>